<dbReference type="InterPro" id="IPR035927">
    <property type="entry name" value="DUSP-like_sf"/>
</dbReference>
<feature type="compositionally biased region" description="Basic and acidic residues" evidence="11">
    <location>
        <begin position="764"/>
        <end position="778"/>
    </location>
</feature>
<proteinExistence type="inferred from homology"/>
<dbReference type="SUPFAM" id="SSF54001">
    <property type="entry name" value="Cysteine proteinases"/>
    <property type="match status" value="1"/>
</dbReference>
<feature type="region of interest" description="Disordered" evidence="11">
    <location>
        <begin position="450"/>
        <end position="476"/>
    </location>
</feature>
<gene>
    <name evidence="14" type="ORF">WJX75_005919</name>
</gene>
<evidence type="ECO:0000256" key="2">
    <source>
        <dbReference type="ARBA" id="ARBA00004123"/>
    </source>
</evidence>
<keyword evidence="8" id="KW-0788">Thiol protease</keyword>
<dbReference type="PROSITE" id="PS00972">
    <property type="entry name" value="USP_1"/>
    <property type="match status" value="1"/>
</dbReference>
<dbReference type="Gene3D" id="3.30.2230.10">
    <property type="entry name" value="DUSP-like"/>
    <property type="match status" value="1"/>
</dbReference>
<feature type="region of interest" description="Disordered" evidence="11">
    <location>
        <begin position="737"/>
        <end position="783"/>
    </location>
</feature>
<protein>
    <recommendedName>
        <fullName evidence="4">ubiquitinyl hydrolase 1</fullName>
        <ecNumber evidence="4">3.4.19.12</ecNumber>
    </recommendedName>
</protein>
<dbReference type="PROSITE" id="PS50235">
    <property type="entry name" value="USP_3"/>
    <property type="match status" value="1"/>
</dbReference>
<evidence type="ECO:0000256" key="10">
    <source>
        <dbReference type="SAM" id="Coils"/>
    </source>
</evidence>
<feature type="domain" description="DUSP" evidence="13">
    <location>
        <begin position="952"/>
        <end position="1088"/>
    </location>
</feature>
<dbReference type="Proteomes" id="UP001491310">
    <property type="component" value="Unassembled WGS sequence"/>
</dbReference>
<feature type="domain" description="DUSP" evidence="13">
    <location>
        <begin position="540"/>
        <end position="632"/>
    </location>
</feature>
<evidence type="ECO:0000259" key="13">
    <source>
        <dbReference type="PROSITE" id="PS51283"/>
    </source>
</evidence>
<dbReference type="Gene3D" id="3.90.70.10">
    <property type="entry name" value="Cysteine proteinases"/>
    <property type="match status" value="1"/>
</dbReference>
<dbReference type="InterPro" id="IPR001394">
    <property type="entry name" value="Peptidase_C19_UCH"/>
</dbReference>
<comment type="subcellular location">
    <subcellularLocation>
        <location evidence="2">Nucleus</location>
    </subcellularLocation>
</comment>
<sequence>MKVQKKGTAAPGKGKKAKSATTLNSVEALRLKCRIEAGDLSRAALLDLLSATQQACDLYDKACKGKKDNPNCLCGLIPAPGSSRRKGLWQKEPDALTTLGADPLNDKRQSSSTPSGLNNLGNTCYVNSALQCLFMIQAFRDALFAVDDPIAELPVITHIRRLFAELQEGPKDSADPTAFAESLNLDHSYQQDGQEFFKLLLNLLESKLARSSIPEVRDVVPALFRGRYFYETKCLSCGQLSEGSGRATHFYEVDVQVKGMPTLEVSLATLLGAEHMEGDNQFFCSFCQKKTDARRQMKLASMPPYLCVSLKRFVFDVKKMAKVKASDKLSFPMKLDLAPLLGMDDASQLQGISHQDARYELMSILIHKGPSASHGHYVAHVWDEEAETWWRFDDETIAEMPKGPVGERGDHGIAAEKKAGASNTKGKRKPSAAAIEDEEVEVVSVVKRQGTPEDPMVLDADPEPAHVSTPPNQAAEETQQDRIASANAYMLVYRRQNHDGGARSSRIELPAKLDALMAEERAAFEASCAEYEAKKAELIQKVQQQQTSVRQVLESALLPGPEWDGRWISADWLRQWADQGSTQPVKNNPLLCCHGKLDPAKKTEGKRITVEAWKRLQEDFGGGPELADADACLECLAQSLQGVADEQQGSLERDSVLQIVNALTEESEGQARQPQREDFYVSKSWLMGWRRRARNTVSTMFPTQSITCRHGGLLPEVAGAKAKRVAVPPVVWQHLRSSWRPADSAPRAKPGSSGTDPANQRAQQLDEREAAVAAREQRVGGGMDSELLAETLQAMPNGNGRAGSREGSEERLAAREAILEMREAAVAAKEAAADDSASNGPAESRPDTSIMADPQEANQNGHGAAQEDTWMADAHPADTARQKAEPSSNGHAAEPQQQIDLCGDEDDAIGKAEPGCSAPQEMREFRVSEASVCPICMVELSADASTGQHLKEQAGAQRNVLAQLAASTSLHLEPGGSYCLVPRPWLTAWRTFLGASGKRSSDAGQPPPPLPSAVAETFCTCHPADDELPGCLSVKPPAVVKRRGKWAQASTETDAFEVITLADWEQLMAFYGEDSTLSDAHPARRPIRATLVVELPVKAAEPTEAPSAAQETDGPAAEVIKPSARGTDNSAHAQLATEPDWCRQAVQEREDALRAAQLSYTNATFHVELVQQSDVTGSATIITASGERRSKRVRRGKATVTASALHTLWDLKLRILEALSVHPKNADVYCLASGMWTKLDNDDASLAELGVAQGQDIRVVHAGVVSDDDYTGILGGPIEAASSGRTAAERGFAGTGLVGL</sequence>
<organism evidence="14 15">
    <name type="scientific">Coccomyxa subellipsoidea</name>
    <dbReference type="NCBI Taxonomy" id="248742"/>
    <lineage>
        <taxon>Eukaryota</taxon>
        <taxon>Viridiplantae</taxon>
        <taxon>Chlorophyta</taxon>
        <taxon>core chlorophytes</taxon>
        <taxon>Trebouxiophyceae</taxon>
        <taxon>Trebouxiophyceae incertae sedis</taxon>
        <taxon>Coccomyxaceae</taxon>
        <taxon>Coccomyxa</taxon>
    </lineage>
</organism>
<keyword evidence="9" id="KW-0539">Nucleus</keyword>
<evidence type="ECO:0000256" key="11">
    <source>
        <dbReference type="SAM" id="MobiDB-lite"/>
    </source>
</evidence>
<evidence type="ECO:0000256" key="6">
    <source>
        <dbReference type="ARBA" id="ARBA00022786"/>
    </source>
</evidence>
<feature type="domain" description="USP" evidence="12">
    <location>
        <begin position="115"/>
        <end position="418"/>
    </location>
</feature>
<feature type="compositionally biased region" description="Low complexity" evidence="11">
    <location>
        <begin position="826"/>
        <end position="838"/>
    </location>
</feature>
<comment type="catalytic activity">
    <reaction evidence="1">
        <text>Thiol-dependent hydrolysis of ester, thioester, amide, peptide and isopeptide bonds formed by the C-terminal Gly of ubiquitin (a 76-residue protein attached to proteins as an intracellular targeting signal).</text>
        <dbReference type="EC" id="3.4.19.12"/>
    </reaction>
</comment>
<evidence type="ECO:0000313" key="15">
    <source>
        <dbReference type="Proteomes" id="UP001491310"/>
    </source>
</evidence>
<dbReference type="PROSITE" id="PS00973">
    <property type="entry name" value="USP_2"/>
    <property type="match status" value="1"/>
</dbReference>
<keyword evidence="6" id="KW-0833">Ubl conjugation pathway</keyword>
<dbReference type="PANTHER" id="PTHR24006:SF722">
    <property type="entry name" value="UBIQUITIN CARBOXYL-TERMINAL HYDROLASE 48"/>
    <property type="match status" value="1"/>
</dbReference>
<feature type="compositionally biased region" description="Basic and acidic residues" evidence="11">
    <location>
        <begin position="875"/>
        <end position="884"/>
    </location>
</feature>
<evidence type="ECO:0000256" key="8">
    <source>
        <dbReference type="ARBA" id="ARBA00022807"/>
    </source>
</evidence>
<evidence type="ECO:0000259" key="12">
    <source>
        <dbReference type="PROSITE" id="PS50235"/>
    </source>
</evidence>
<dbReference type="InterPro" id="IPR038765">
    <property type="entry name" value="Papain-like_cys_pep_sf"/>
</dbReference>
<feature type="compositionally biased region" description="Low complexity" evidence="11">
    <location>
        <begin position="1"/>
        <end position="12"/>
    </location>
</feature>
<dbReference type="EC" id="3.4.19.12" evidence="4"/>
<reference evidence="14 15" key="1">
    <citation type="journal article" date="2024" name="Nat. Commun.">
        <title>Phylogenomics reveals the evolutionary origins of lichenization in chlorophyte algae.</title>
        <authorList>
            <person name="Puginier C."/>
            <person name="Libourel C."/>
            <person name="Otte J."/>
            <person name="Skaloud P."/>
            <person name="Haon M."/>
            <person name="Grisel S."/>
            <person name="Petersen M."/>
            <person name="Berrin J.G."/>
            <person name="Delaux P.M."/>
            <person name="Dal Grande F."/>
            <person name="Keller J."/>
        </authorList>
    </citation>
    <scope>NUCLEOTIDE SEQUENCE [LARGE SCALE GENOMIC DNA]</scope>
    <source>
        <strain evidence="14 15">SAG 216-7</strain>
    </source>
</reference>
<dbReference type="InterPro" id="IPR018200">
    <property type="entry name" value="USP_CS"/>
</dbReference>
<feature type="coiled-coil region" evidence="10">
    <location>
        <begin position="521"/>
        <end position="548"/>
    </location>
</feature>
<comment type="caution">
    <text evidence="14">The sequence shown here is derived from an EMBL/GenBank/DDBJ whole genome shotgun (WGS) entry which is preliminary data.</text>
</comment>
<evidence type="ECO:0000256" key="5">
    <source>
        <dbReference type="ARBA" id="ARBA00022670"/>
    </source>
</evidence>
<dbReference type="InterPro" id="IPR028889">
    <property type="entry name" value="USP"/>
</dbReference>
<evidence type="ECO:0000256" key="3">
    <source>
        <dbReference type="ARBA" id="ARBA00009085"/>
    </source>
</evidence>
<feature type="region of interest" description="Disordered" evidence="11">
    <location>
        <begin position="826"/>
        <end position="896"/>
    </location>
</feature>
<dbReference type="EMBL" id="JALJOT010000004">
    <property type="protein sequence ID" value="KAK9915916.1"/>
    <property type="molecule type" value="Genomic_DNA"/>
</dbReference>
<feature type="compositionally biased region" description="Basic and acidic residues" evidence="11">
    <location>
        <begin position="405"/>
        <end position="419"/>
    </location>
</feature>
<keyword evidence="10" id="KW-0175">Coiled coil</keyword>
<dbReference type="PROSITE" id="PS51283">
    <property type="entry name" value="DUSP"/>
    <property type="match status" value="2"/>
</dbReference>
<dbReference type="InterPro" id="IPR050164">
    <property type="entry name" value="Peptidase_C19"/>
</dbReference>
<keyword evidence="15" id="KW-1185">Reference proteome</keyword>
<evidence type="ECO:0000256" key="9">
    <source>
        <dbReference type="ARBA" id="ARBA00023242"/>
    </source>
</evidence>
<dbReference type="SUPFAM" id="SSF143791">
    <property type="entry name" value="DUSP-like"/>
    <property type="match status" value="1"/>
</dbReference>
<feature type="compositionally biased region" description="Polar residues" evidence="11">
    <location>
        <begin position="885"/>
        <end position="896"/>
    </location>
</feature>
<name>A0ABR2YW56_9CHLO</name>
<feature type="region of interest" description="Disordered" evidence="11">
    <location>
        <begin position="401"/>
        <end position="434"/>
    </location>
</feature>
<dbReference type="PANTHER" id="PTHR24006">
    <property type="entry name" value="UBIQUITIN CARBOXYL-TERMINAL HYDROLASE"/>
    <property type="match status" value="1"/>
</dbReference>
<comment type="similarity">
    <text evidence="3">Belongs to the peptidase C19 family.</text>
</comment>
<evidence type="ECO:0000256" key="7">
    <source>
        <dbReference type="ARBA" id="ARBA00022801"/>
    </source>
</evidence>
<feature type="compositionally biased region" description="Polar residues" evidence="11">
    <location>
        <begin position="752"/>
        <end position="763"/>
    </location>
</feature>
<accession>A0ABR2YW56</accession>
<keyword evidence="5" id="KW-0645">Protease</keyword>
<dbReference type="InterPro" id="IPR006615">
    <property type="entry name" value="Pept_C19_DUSP"/>
</dbReference>
<evidence type="ECO:0000313" key="14">
    <source>
        <dbReference type="EMBL" id="KAK9915916.1"/>
    </source>
</evidence>
<evidence type="ECO:0000256" key="4">
    <source>
        <dbReference type="ARBA" id="ARBA00012759"/>
    </source>
</evidence>
<dbReference type="Pfam" id="PF00443">
    <property type="entry name" value="UCH"/>
    <property type="match status" value="1"/>
</dbReference>
<evidence type="ECO:0000256" key="1">
    <source>
        <dbReference type="ARBA" id="ARBA00000707"/>
    </source>
</evidence>
<feature type="region of interest" description="Disordered" evidence="11">
    <location>
        <begin position="1"/>
        <end position="20"/>
    </location>
</feature>
<keyword evidence="7" id="KW-0378">Hydrolase</keyword>